<evidence type="ECO:0000313" key="12">
    <source>
        <dbReference type="Proteomes" id="UP000054537"/>
    </source>
</evidence>
<evidence type="ECO:0000256" key="1">
    <source>
        <dbReference type="ARBA" id="ARBA00004786"/>
    </source>
</evidence>
<dbReference type="STRING" id="1869.MB27_15615"/>
<dbReference type="RefSeq" id="WP_043525258.1">
    <property type="nucleotide sequence ID" value="NZ_BAABKU010000018.1"/>
</dbReference>
<dbReference type="GO" id="GO:0010133">
    <property type="term" value="P:L-proline catabolic process to L-glutamate"/>
    <property type="evidence" value="ECO:0007669"/>
    <property type="project" value="InterPro"/>
</dbReference>
<sequence length="1115" mass="119035">MSEIAEETIALVRRWLREAADVPVGGSAAQLAAVLRDPKGLAFTVGFVDGVIRPEDLRVSARTLNSLAKDVPAFLPPHLRLAVKAGGALAPVMPGVVVPIARRALRHMVGHLIVDATDARLGKAISRIRKRDVRLNVNLLGEAVLGKQEAQQRLRSTEKLLSRPDVDYVSIKVSSAVAPHNPWAFDEAVEEITEQLTPLFTLAAKTGKFVNLDMEEYKDLDLTIAVFTRLLDRPELLGLEAGIVLQAYLPDALGAMIRLQEWSAARRARGGAGIKVRLVKGANLPMERVEAELHGWPVATCDSKQATDTNYKRVLGYALHPDRIRNVRLGVAGHNLFDIAYAWILAGEREVRDGIEFEMLLGMAEGQAEAVRREVGGLLLYTPVVRPEQFDVAIAYLIRRLEEGASPDNFMSAVFELHGNSALFEREKNRFLASLADLDETVPQPNRVADRFAAVPRSVPGRFENTPDTDPAIAAHRDRVRLVVTNTDVSGIEVPRIEDREHLDQALEKAVAAHWGAADRRAVLHAVGDALEAHRDTLLQVMAAEAGKTVDQADPEISEAVDFAHYYAELSAELAETDGAVPVPARLTLVTPPWNFPVAIPAGSVLAALAAGSPVVLKPAGPTERCGTVLAGVIRDALSAAGAEADLLTVLQVDEGTLGRELIAHPLVDRVILTGAYETAELFRSFRADLPLLAETSGKNAIIVTPSADLDLAVKDVVSSAFGHAGQKCSAASLVVLVGSVARSQRFRTQLLDAVASLDVGYPAQLRTKMGPLVEPAAGKLLDGLTTLGAGERWLLEPRRLDDSGKLWSPGVRDGVRRGSEYHRVEYFGPILGIMTADTLGEAIDIVDEVDFGLTSGLHSLDAGEIRTWLDRVQAGNLYVNRGITGAIVRRQPFGGWKKSAVGPGTKAGGPNYLVGLTGWEPRPANSGAEIGHPGVRALLGDARAVLDADGFAKVERAAHSDAAFDFRTPSDVSGLAVERNVFRYLPCPVTVRFAAGGSVADLVRVLAAGLLTGADVRVSSAAPLPERLAARCPSLTVEDDATFAAGLSAGRVRLVGGDAAALAAATGGRPDLAVWAGPVTEAGRIELLPFLREQAVSITAHRFGNPLPLAAGVL</sequence>
<evidence type="ECO:0000256" key="3">
    <source>
        <dbReference type="ARBA" id="ARBA00023002"/>
    </source>
</evidence>
<feature type="domain" description="Proline dehydrogenase" evidence="10">
    <location>
        <begin position="123"/>
        <end position="412"/>
    </location>
</feature>
<dbReference type="Gene3D" id="3.40.605.10">
    <property type="entry name" value="Aldehyde Dehydrogenase, Chain A, domain 1"/>
    <property type="match status" value="1"/>
</dbReference>
<dbReference type="Gene3D" id="3.20.20.220">
    <property type="match status" value="1"/>
</dbReference>
<dbReference type="InterPro" id="IPR025703">
    <property type="entry name" value="Bifunct_PutA"/>
</dbReference>
<feature type="active site" evidence="6 7">
    <location>
        <position position="695"/>
    </location>
</feature>
<evidence type="ECO:0000256" key="7">
    <source>
        <dbReference type="PROSITE-ProRule" id="PRU10007"/>
    </source>
</evidence>
<protein>
    <recommendedName>
        <fullName evidence="2">L-glutamate gamma-semialdehyde dehydrogenase</fullName>
        <ecNumber evidence="2">1.2.1.88</ecNumber>
    </recommendedName>
</protein>
<dbReference type="GO" id="GO:0003700">
    <property type="term" value="F:DNA-binding transcription factor activity"/>
    <property type="evidence" value="ECO:0007669"/>
    <property type="project" value="InterPro"/>
</dbReference>
<dbReference type="InterPro" id="IPR015590">
    <property type="entry name" value="Aldehyde_DH_dom"/>
</dbReference>
<evidence type="ECO:0000256" key="6">
    <source>
        <dbReference type="PIRSR" id="PIRSR000197-1"/>
    </source>
</evidence>
<organism evidence="11 12">
    <name type="scientific">Actinoplanes utahensis</name>
    <dbReference type="NCBI Taxonomy" id="1869"/>
    <lineage>
        <taxon>Bacteria</taxon>
        <taxon>Bacillati</taxon>
        <taxon>Actinomycetota</taxon>
        <taxon>Actinomycetes</taxon>
        <taxon>Micromonosporales</taxon>
        <taxon>Micromonosporaceae</taxon>
        <taxon>Actinoplanes</taxon>
    </lineage>
</organism>
<gene>
    <name evidence="11" type="ORF">MB27_15615</name>
</gene>
<keyword evidence="12" id="KW-1185">Reference proteome</keyword>
<proteinExistence type="inferred from homology"/>
<keyword evidence="4" id="KW-0520">NAD</keyword>
<evidence type="ECO:0000256" key="4">
    <source>
        <dbReference type="ARBA" id="ARBA00023027"/>
    </source>
</evidence>
<dbReference type="EC" id="1.2.1.88" evidence="2"/>
<dbReference type="InterPro" id="IPR029510">
    <property type="entry name" value="Ald_DH_CS_GLU"/>
</dbReference>
<dbReference type="Proteomes" id="UP000054537">
    <property type="component" value="Unassembled WGS sequence"/>
</dbReference>
<dbReference type="PANTHER" id="PTHR42862:SF1">
    <property type="entry name" value="DELTA-1-PYRROLINE-5-CARBOXYLATE DEHYDROGENASE 2, ISOFORM A-RELATED"/>
    <property type="match status" value="1"/>
</dbReference>
<feature type="active site" evidence="6">
    <location>
        <position position="729"/>
    </location>
</feature>
<dbReference type="SUPFAM" id="SSF53720">
    <property type="entry name" value="ALDH-like"/>
    <property type="match status" value="1"/>
</dbReference>
<dbReference type="InterPro" id="IPR016161">
    <property type="entry name" value="Ald_DH/histidinol_DH"/>
</dbReference>
<evidence type="ECO:0000259" key="10">
    <source>
        <dbReference type="Pfam" id="PF01619"/>
    </source>
</evidence>
<evidence type="ECO:0000313" key="11">
    <source>
        <dbReference type="EMBL" id="KHD76712.1"/>
    </source>
</evidence>
<dbReference type="AlphaFoldDB" id="A0A0A6X9B9"/>
<dbReference type="InterPro" id="IPR050485">
    <property type="entry name" value="Proline_metab_enzyme"/>
</dbReference>
<evidence type="ECO:0000256" key="8">
    <source>
        <dbReference type="RuleBase" id="RU003345"/>
    </source>
</evidence>
<dbReference type="Pfam" id="PF01619">
    <property type="entry name" value="Pro_dh"/>
    <property type="match status" value="1"/>
</dbReference>
<evidence type="ECO:0000256" key="2">
    <source>
        <dbReference type="ARBA" id="ARBA00012884"/>
    </source>
</evidence>
<dbReference type="eggNOG" id="COG0506">
    <property type="taxonomic scope" value="Bacteria"/>
</dbReference>
<dbReference type="PROSITE" id="PS00070">
    <property type="entry name" value="ALDEHYDE_DEHYDR_CYS"/>
    <property type="match status" value="1"/>
</dbReference>
<comment type="catalytic activity">
    <reaction evidence="5">
        <text>L-glutamate 5-semialdehyde + NAD(+) + H2O = L-glutamate + NADH + 2 H(+)</text>
        <dbReference type="Rhea" id="RHEA:30235"/>
        <dbReference type="ChEBI" id="CHEBI:15377"/>
        <dbReference type="ChEBI" id="CHEBI:15378"/>
        <dbReference type="ChEBI" id="CHEBI:29985"/>
        <dbReference type="ChEBI" id="CHEBI:57540"/>
        <dbReference type="ChEBI" id="CHEBI:57945"/>
        <dbReference type="ChEBI" id="CHEBI:58066"/>
        <dbReference type="EC" id="1.2.1.88"/>
    </reaction>
</comment>
<dbReference type="Pfam" id="PF00171">
    <property type="entry name" value="Aldedh"/>
    <property type="match status" value="1"/>
</dbReference>
<dbReference type="InterPro" id="IPR029041">
    <property type="entry name" value="FAD-linked_oxidoreductase-like"/>
</dbReference>
<reference evidence="11 12" key="1">
    <citation type="submission" date="2014-10" db="EMBL/GenBank/DDBJ databases">
        <title>Draft genome sequence of Actinoplanes utahensis NRRL 12052.</title>
        <authorList>
            <person name="Velasco-Bucheli B."/>
            <person name="del Cerro C."/>
            <person name="Hormigo D."/>
            <person name="Garcia J.L."/>
            <person name="Acebal C."/>
            <person name="Arroyo M."/>
            <person name="de la Mata I."/>
        </authorList>
    </citation>
    <scope>NUCLEOTIDE SEQUENCE [LARGE SCALE GENOMIC DNA]</scope>
    <source>
        <strain evidence="11 12">NRRL 12052</strain>
    </source>
</reference>
<dbReference type="PIRSF" id="PIRSF000197">
    <property type="entry name" value="Bifunct_PutA"/>
    <property type="match status" value="1"/>
</dbReference>
<dbReference type="GO" id="GO:0004657">
    <property type="term" value="F:proline dehydrogenase activity"/>
    <property type="evidence" value="ECO:0007669"/>
    <property type="project" value="InterPro"/>
</dbReference>
<dbReference type="SUPFAM" id="SSF51730">
    <property type="entry name" value="FAD-linked oxidoreductase"/>
    <property type="match status" value="1"/>
</dbReference>
<name>A0A0A6X9B9_ACTUT</name>
<evidence type="ECO:0000256" key="5">
    <source>
        <dbReference type="ARBA" id="ARBA00048142"/>
    </source>
</evidence>
<keyword evidence="3 8" id="KW-0560">Oxidoreductase</keyword>
<dbReference type="Gene3D" id="3.40.309.10">
    <property type="entry name" value="Aldehyde Dehydrogenase, Chain A, domain 2"/>
    <property type="match status" value="1"/>
</dbReference>
<comment type="pathway">
    <text evidence="1">Amino-acid degradation; L-proline degradation into L-glutamate; L-glutamate from L-proline: step 2/2.</text>
</comment>
<dbReference type="eggNOG" id="COG1012">
    <property type="taxonomic scope" value="Bacteria"/>
</dbReference>
<dbReference type="GO" id="GO:0003842">
    <property type="term" value="F:L-glutamate gamma-semialdehyde dehydrogenase activity"/>
    <property type="evidence" value="ECO:0007669"/>
    <property type="project" value="UniProtKB-EC"/>
</dbReference>
<dbReference type="InterPro" id="IPR002872">
    <property type="entry name" value="Proline_DH_dom"/>
</dbReference>
<comment type="caution">
    <text evidence="11">The sequence shown here is derived from an EMBL/GenBank/DDBJ whole genome shotgun (WGS) entry which is preliminary data.</text>
</comment>
<comment type="similarity">
    <text evidence="8">Belongs to the aldehyde dehydrogenase family.</text>
</comment>
<accession>A0A0A6X9B9</accession>
<dbReference type="InterPro" id="IPR016163">
    <property type="entry name" value="Ald_DH_C"/>
</dbReference>
<dbReference type="PANTHER" id="PTHR42862">
    <property type="entry name" value="DELTA-1-PYRROLINE-5-CARBOXYLATE DEHYDROGENASE 1, ISOFORM A-RELATED"/>
    <property type="match status" value="1"/>
</dbReference>
<dbReference type="PROSITE" id="PS00687">
    <property type="entry name" value="ALDEHYDE_DEHYDR_GLU"/>
    <property type="match status" value="1"/>
</dbReference>
<dbReference type="OrthoDB" id="9812625at2"/>
<dbReference type="InterPro" id="IPR016162">
    <property type="entry name" value="Ald_DH_N"/>
</dbReference>
<dbReference type="EMBL" id="JRTT01000016">
    <property type="protein sequence ID" value="KHD76712.1"/>
    <property type="molecule type" value="Genomic_DNA"/>
</dbReference>
<feature type="domain" description="Aldehyde dehydrogenase" evidence="9">
    <location>
        <begin position="499"/>
        <end position="912"/>
    </location>
</feature>
<dbReference type="GO" id="GO:0009898">
    <property type="term" value="C:cytoplasmic side of plasma membrane"/>
    <property type="evidence" value="ECO:0007669"/>
    <property type="project" value="TreeGrafter"/>
</dbReference>
<dbReference type="InterPro" id="IPR016160">
    <property type="entry name" value="Ald_DH_CS_CYS"/>
</dbReference>
<evidence type="ECO:0000259" key="9">
    <source>
        <dbReference type="Pfam" id="PF00171"/>
    </source>
</evidence>